<dbReference type="Proteomes" id="UP000231358">
    <property type="component" value="Unassembled WGS sequence"/>
</dbReference>
<dbReference type="Pfam" id="PF00106">
    <property type="entry name" value="adh_short"/>
    <property type="match status" value="1"/>
</dbReference>
<dbReference type="InterPro" id="IPR036291">
    <property type="entry name" value="NAD(P)-bd_dom_sf"/>
</dbReference>
<keyword evidence="2" id="KW-0521">NADP</keyword>
<sequence>KWDIIAEIPDLTGKVAIVTGAKYINCSRWKGTIADHKSSSPQGIGYHIAHQLAIKGAKVYVGARSTEKGQHAIDEMLQSTVSLDSERLIPLAMDLNDFQQVQSTARGILKSEERLDILVNNATRMSMPLHKDQHGISISFGTKYVIPQGIVASHVNVLIDVSFLGPYLFTTELLPLLKKTARLAPGVRIVNVSSRVHLALPTGVQFSSLDDFNRDFGSEDDHQSNRLRYGLSKLAMVLFSKEIQRRANEDGMPMVAMSMHPGGVRTDGVTRYFGEGNDRLKDLLTPLDGALTPLFAAAHPLPFNERGRYGGAYLIPFGEIGKTSEDGENEQLAKDLWGTSERVLKDVLDPNL</sequence>
<comment type="similarity">
    <text evidence="1">Belongs to the short-chain dehydrogenases/reductases (SDR) family.</text>
</comment>
<dbReference type="PANTHER" id="PTHR24320">
    <property type="entry name" value="RETINOL DEHYDROGENASE"/>
    <property type="match status" value="1"/>
</dbReference>
<organism evidence="4 5">
    <name type="scientific">Aspergillus arachidicola</name>
    <dbReference type="NCBI Taxonomy" id="656916"/>
    <lineage>
        <taxon>Eukaryota</taxon>
        <taxon>Fungi</taxon>
        <taxon>Dikarya</taxon>
        <taxon>Ascomycota</taxon>
        <taxon>Pezizomycotina</taxon>
        <taxon>Eurotiomycetes</taxon>
        <taxon>Eurotiomycetidae</taxon>
        <taxon>Eurotiales</taxon>
        <taxon>Aspergillaceae</taxon>
        <taxon>Aspergillus</taxon>
        <taxon>Aspergillus subgen. Circumdati</taxon>
    </lineage>
</organism>
<evidence type="ECO:0000256" key="2">
    <source>
        <dbReference type="ARBA" id="ARBA00022857"/>
    </source>
</evidence>
<keyword evidence="5" id="KW-1185">Reference proteome</keyword>
<dbReference type="GO" id="GO:0016491">
    <property type="term" value="F:oxidoreductase activity"/>
    <property type="evidence" value="ECO:0007669"/>
    <property type="project" value="UniProtKB-KW"/>
</dbReference>
<name>A0A2G7FFL8_9EURO</name>
<evidence type="ECO:0000256" key="3">
    <source>
        <dbReference type="ARBA" id="ARBA00023002"/>
    </source>
</evidence>
<evidence type="ECO:0000313" key="4">
    <source>
        <dbReference type="EMBL" id="PIG79289.1"/>
    </source>
</evidence>
<dbReference type="Gene3D" id="3.40.50.720">
    <property type="entry name" value="NAD(P)-binding Rossmann-like Domain"/>
    <property type="match status" value="1"/>
</dbReference>
<evidence type="ECO:0000256" key="1">
    <source>
        <dbReference type="ARBA" id="ARBA00006484"/>
    </source>
</evidence>
<evidence type="ECO:0008006" key="6">
    <source>
        <dbReference type="Google" id="ProtNLM"/>
    </source>
</evidence>
<proteinExistence type="inferred from homology"/>
<evidence type="ECO:0000313" key="5">
    <source>
        <dbReference type="Proteomes" id="UP000231358"/>
    </source>
</evidence>
<dbReference type="PANTHER" id="PTHR24320:SF282">
    <property type="entry name" value="WW DOMAIN-CONTAINING OXIDOREDUCTASE"/>
    <property type="match status" value="1"/>
</dbReference>
<dbReference type="STRING" id="656916.A0A2G7FFL8"/>
<dbReference type="AlphaFoldDB" id="A0A2G7FFL8"/>
<feature type="non-terminal residue" evidence="4">
    <location>
        <position position="1"/>
    </location>
</feature>
<gene>
    <name evidence="4" type="ORF">AARAC_004238</name>
</gene>
<dbReference type="InterPro" id="IPR002347">
    <property type="entry name" value="SDR_fam"/>
</dbReference>
<dbReference type="EMBL" id="NEXV01000694">
    <property type="protein sequence ID" value="PIG79289.1"/>
    <property type="molecule type" value="Genomic_DNA"/>
</dbReference>
<keyword evidence="3" id="KW-0560">Oxidoreductase</keyword>
<accession>A0A2G7FFL8</accession>
<protein>
    <recommendedName>
        <fullName evidence="6">Short-chain dehydrogenase</fullName>
    </recommendedName>
</protein>
<reference evidence="4 5" key="1">
    <citation type="submission" date="2017-05" db="EMBL/GenBank/DDBJ databases">
        <title>Genome sequence for an aflatoxigenic pathogen of Argentinian peanut, Aspergillus arachidicola.</title>
        <authorList>
            <person name="Moore G."/>
            <person name="Beltz S.B."/>
            <person name="Mack B.M."/>
        </authorList>
    </citation>
    <scope>NUCLEOTIDE SEQUENCE [LARGE SCALE GENOMIC DNA]</scope>
    <source>
        <strain evidence="4 5">CBS 117610</strain>
    </source>
</reference>
<comment type="caution">
    <text evidence="4">The sequence shown here is derived from an EMBL/GenBank/DDBJ whole genome shotgun (WGS) entry which is preliminary data.</text>
</comment>
<dbReference type="SUPFAM" id="SSF51735">
    <property type="entry name" value="NAD(P)-binding Rossmann-fold domains"/>
    <property type="match status" value="1"/>
</dbReference>